<dbReference type="Pfam" id="PF00148">
    <property type="entry name" value="Oxidored_nitro"/>
    <property type="match status" value="1"/>
</dbReference>
<organism evidence="2 3">
    <name type="scientific">Pectinatus haikarae</name>
    <dbReference type="NCBI Taxonomy" id="349096"/>
    <lineage>
        <taxon>Bacteria</taxon>
        <taxon>Bacillati</taxon>
        <taxon>Bacillota</taxon>
        <taxon>Negativicutes</taxon>
        <taxon>Selenomonadales</taxon>
        <taxon>Selenomonadaceae</taxon>
        <taxon>Pectinatus</taxon>
    </lineage>
</organism>
<dbReference type="InterPro" id="IPR049939">
    <property type="entry name" value="NifE-like"/>
</dbReference>
<dbReference type="PANTHER" id="PTHR42956">
    <property type="entry name" value="NITROGENASE IRON-MOLYBDENUM COFACTOR BIOSYNTHESIS PROTEIN NIFE"/>
    <property type="match status" value="1"/>
</dbReference>
<evidence type="ECO:0000259" key="1">
    <source>
        <dbReference type="Pfam" id="PF00148"/>
    </source>
</evidence>
<accession>A0ABT9Y9I5</accession>
<dbReference type="SUPFAM" id="SSF53807">
    <property type="entry name" value="Helical backbone' metal receptor"/>
    <property type="match status" value="1"/>
</dbReference>
<dbReference type="InterPro" id="IPR000510">
    <property type="entry name" value="Nase/OxRdtase_comp1"/>
</dbReference>
<dbReference type="Gene3D" id="3.40.50.1980">
    <property type="entry name" value="Nitrogenase molybdenum iron protein domain"/>
    <property type="match status" value="1"/>
</dbReference>
<evidence type="ECO:0000313" key="3">
    <source>
        <dbReference type="Proteomes" id="UP001239167"/>
    </source>
</evidence>
<dbReference type="EC" id="1.18.6.1" evidence="2"/>
<feature type="domain" description="Nitrogenase/oxidoreductase component 1" evidence="1">
    <location>
        <begin position="52"/>
        <end position="453"/>
    </location>
</feature>
<dbReference type="Proteomes" id="UP001239167">
    <property type="component" value="Unassembled WGS sequence"/>
</dbReference>
<proteinExistence type="predicted"/>
<gene>
    <name evidence="2" type="ORF">J2S01_002245</name>
</gene>
<evidence type="ECO:0000313" key="2">
    <source>
        <dbReference type="EMBL" id="MDQ0204517.1"/>
    </source>
</evidence>
<dbReference type="RefSeq" id="WP_196605537.1">
    <property type="nucleotide sequence ID" value="NZ_CP116940.1"/>
</dbReference>
<reference evidence="2 3" key="1">
    <citation type="submission" date="2023-07" db="EMBL/GenBank/DDBJ databases">
        <title>Genomic Encyclopedia of Type Strains, Phase IV (KMG-IV): sequencing the most valuable type-strain genomes for metagenomic binning, comparative biology and taxonomic classification.</title>
        <authorList>
            <person name="Goeker M."/>
        </authorList>
    </citation>
    <scope>NUCLEOTIDE SEQUENCE [LARGE SCALE GENOMIC DNA]</scope>
    <source>
        <strain evidence="2 3">DSM 16980</strain>
    </source>
</reference>
<dbReference type="GO" id="GO:0016163">
    <property type="term" value="F:nitrogenase activity"/>
    <property type="evidence" value="ECO:0007669"/>
    <property type="project" value="UniProtKB-EC"/>
</dbReference>
<protein>
    <submittedName>
        <fullName evidence="2">Nitrogenase molybdenum-iron protein alpha chain</fullName>
        <ecNumber evidence="2">1.18.6.1</ecNumber>
    </submittedName>
</protein>
<dbReference type="Gene3D" id="3.40.50.12380">
    <property type="entry name" value="Nitrogenase MoFe cofactor biosynthesis protein NifE, C-terminal"/>
    <property type="match status" value="1"/>
</dbReference>
<dbReference type="PANTHER" id="PTHR42956:SF1">
    <property type="entry name" value="NITROGENASE IRON-MOLYBDENUM COFACTOR BIOSYNTHESIS PROTEIN NIFE"/>
    <property type="match status" value="1"/>
</dbReference>
<keyword evidence="2" id="KW-0560">Oxidoreductase</keyword>
<keyword evidence="3" id="KW-1185">Reference proteome</keyword>
<name>A0ABT9Y9I5_9FIRM</name>
<comment type="caution">
    <text evidence="2">The sequence shown here is derived from an EMBL/GenBank/DDBJ whole genome shotgun (WGS) entry which is preliminary data.</text>
</comment>
<dbReference type="EMBL" id="JAUSUE010000017">
    <property type="protein sequence ID" value="MDQ0204517.1"/>
    <property type="molecule type" value="Genomic_DNA"/>
</dbReference>
<sequence>MSIYKDTAEVEIRERRLDAILSYRGDAKTLNIQSKERKVSCPGSFYSQCSQCAEGCAETITYHVIDAAVISHAPIGCSVGVSPRHILGRAVSKNRGLPEHKVQMISSNINEEDTVYGASKKLLAAIYEADKRFKPRTIFLQASCASGIIGEDMESIAKQAEEKLHYPVVPVYCEGFKSNIWSTGFDAAFHAVLRKLVRPAQKKQRDLVNIFNFAGSDTFIPFLHKLGLQVNYLIPMATLEQIASLTEAACTAHICETLATYVAAALEEQYGVPEVKVPPPFGIDWTDEWIREIARYTDRAELAEQVIIQEHERIQPELEKLREQLKGKTVYIMSGDAFAHNLANIAKDLNLNVIGLSTLHHDLHFETKEQANSLEALIKSAGNIENVRVCNKQPYRIIKVLQDIKPDVLLVRHPNLAPIGMKLGIPTLSEGDGNYSIGYDGVLKFGRRLLELLTAKKLFVNIAAHARLPYSSWWKENSVDAFDDNTQDNEQSIVI</sequence>